<reference evidence="1 2" key="1">
    <citation type="submission" date="2021-05" db="EMBL/GenBank/DDBJ databases">
        <title>Isolation, identification, and the growth promoting effects of Pantoea dispersa strain YSD J2 from the aboveground leaves of Cyperus esculentus L.Var. Sativus.</title>
        <authorList>
            <person name="Wang S."/>
            <person name="Tang X.M."/>
            <person name="Huang Y.N."/>
        </authorList>
    </citation>
    <scope>NUCLEOTIDE SEQUENCE [LARGE SCALE GENOMIC DNA]</scope>
    <source>
        <strain evidence="2">YSD YN2</strain>
    </source>
</reference>
<dbReference type="RefSeq" id="WP_152548391.1">
    <property type="nucleotide sequence ID" value="NZ_CP074352.1"/>
</dbReference>
<evidence type="ECO:0000313" key="1">
    <source>
        <dbReference type="EMBL" id="UYU33455.1"/>
    </source>
</evidence>
<evidence type="ECO:0008006" key="3">
    <source>
        <dbReference type="Google" id="ProtNLM"/>
    </source>
</evidence>
<gene>
    <name evidence="1" type="ORF">KFZ77_08140</name>
</gene>
<dbReference type="EMBL" id="CP074352">
    <property type="protein sequence ID" value="UYU33455.1"/>
    <property type="molecule type" value="Genomic_DNA"/>
</dbReference>
<protein>
    <recommendedName>
        <fullName evidence="3">Transcriptional regulator</fullName>
    </recommendedName>
</protein>
<dbReference type="Proteomes" id="UP001156318">
    <property type="component" value="Chromosome"/>
</dbReference>
<name>A0ABY6JI64_9ENTR</name>
<sequence>MDNETEIPCAVKMLIGSAVTHLLMPQGAVRVQDIIHVLHQLSLTDDDPASCHHAIRLLKAKMH</sequence>
<organism evidence="1 2">
    <name type="scientific">Siccibacter colletis</name>
    <dbReference type="NCBI Taxonomy" id="1505757"/>
    <lineage>
        <taxon>Bacteria</taxon>
        <taxon>Pseudomonadati</taxon>
        <taxon>Pseudomonadota</taxon>
        <taxon>Gammaproteobacteria</taxon>
        <taxon>Enterobacterales</taxon>
        <taxon>Enterobacteriaceae</taxon>
        <taxon>Siccibacter</taxon>
    </lineage>
</organism>
<proteinExistence type="predicted"/>
<accession>A0ABY6JI64</accession>
<evidence type="ECO:0000313" key="2">
    <source>
        <dbReference type="Proteomes" id="UP001156318"/>
    </source>
</evidence>
<keyword evidence="2" id="KW-1185">Reference proteome</keyword>